<evidence type="ECO:0000256" key="3">
    <source>
        <dbReference type="ARBA" id="ARBA00022771"/>
    </source>
</evidence>
<keyword evidence="4" id="KW-0862">Zinc</keyword>
<feature type="region of interest" description="Disordered" evidence="9">
    <location>
        <begin position="580"/>
        <end position="637"/>
    </location>
</feature>
<keyword evidence="5 8" id="KW-0175">Coiled coil</keyword>
<dbReference type="GO" id="GO:0008270">
    <property type="term" value="F:zinc ion binding"/>
    <property type="evidence" value="ECO:0007669"/>
    <property type="project" value="UniProtKB-KW"/>
</dbReference>
<name>A0A6J2KQ19_BOMMA</name>
<evidence type="ECO:0000256" key="2">
    <source>
        <dbReference type="ARBA" id="ARBA00022763"/>
    </source>
</evidence>
<dbReference type="GO" id="GO:0043122">
    <property type="term" value="P:regulation of canonical NF-kappaB signal transduction"/>
    <property type="evidence" value="ECO:0007669"/>
    <property type="project" value="TreeGrafter"/>
</dbReference>
<feature type="domain" description="UBZ4-type" evidence="10">
    <location>
        <begin position="636"/>
        <end position="661"/>
    </location>
</feature>
<feature type="coiled-coil region" evidence="8">
    <location>
        <begin position="133"/>
        <end position="167"/>
    </location>
</feature>
<dbReference type="GO" id="GO:0070530">
    <property type="term" value="F:K63-linked polyubiquitin modification-dependent protein binding"/>
    <property type="evidence" value="ECO:0007669"/>
    <property type="project" value="TreeGrafter"/>
</dbReference>
<evidence type="ECO:0000256" key="6">
    <source>
        <dbReference type="ARBA" id="ARBA00023204"/>
    </source>
</evidence>
<dbReference type="InterPro" id="IPR006642">
    <property type="entry name" value="Rad18_UBZ4"/>
</dbReference>
<evidence type="ECO:0000313" key="11">
    <source>
        <dbReference type="Proteomes" id="UP000504629"/>
    </source>
</evidence>
<evidence type="ECO:0000256" key="4">
    <source>
        <dbReference type="ARBA" id="ARBA00022833"/>
    </source>
</evidence>
<feature type="coiled-coil region" evidence="8">
    <location>
        <begin position="196"/>
        <end position="258"/>
    </location>
</feature>
<dbReference type="GO" id="GO:0005634">
    <property type="term" value="C:nucleus"/>
    <property type="evidence" value="ECO:0007669"/>
    <property type="project" value="TreeGrafter"/>
</dbReference>
<keyword evidence="1" id="KW-0479">Metal-binding</keyword>
<feature type="compositionally biased region" description="Low complexity" evidence="9">
    <location>
        <begin position="587"/>
        <end position="596"/>
    </location>
</feature>
<organism evidence="11 13">
    <name type="scientific">Bombyx mandarina</name>
    <name type="common">Wild silk moth</name>
    <name type="synonym">Wild silkworm</name>
    <dbReference type="NCBI Taxonomy" id="7092"/>
    <lineage>
        <taxon>Eukaryota</taxon>
        <taxon>Metazoa</taxon>
        <taxon>Ecdysozoa</taxon>
        <taxon>Arthropoda</taxon>
        <taxon>Hexapoda</taxon>
        <taxon>Insecta</taxon>
        <taxon>Pterygota</taxon>
        <taxon>Neoptera</taxon>
        <taxon>Endopterygota</taxon>
        <taxon>Lepidoptera</taxon>
        <taxon>Glossata</taxon>
        <taxon>Ditrysia</taxon>
        <taxon>Bombycoidea</taxon>
        <taxon>Bombycidae</taxon>
        <taxon>Bombycinae</taxon>
        <taxon>Bombyx</taxon>
    </lineage>
</organism>
<feature type="coiled-coil region" evidence="8">
    <location>
        <begin position="291"/>
        <end position="360"/>
    </location>
</feature>
<keyword evidence="2 7" id="KW-0227">DNA damage</keyword>
<dbReference type="Gene3D" id="1.20.5.390">
    <property type="entry name" value="L1 transposable element, trimerization domain"/>
    <property type="match status" value="1"/>
</dbReference>
<feature type="region of interest" description="Disordered" evidence="9">
    <location>
        <begin position="537"/>
        <end position="559"/>
    </location>
</feature>
<keyword evidence="6 7" id="KW-0234">DNA repair</keyword>
<evidence type="ECO:0000256" key="8">
    <source>
        <dbReference type="SAM" id="Coils"/>
    </source>
</evidence>
<dbReference type="PANTHER" id="PTHR31553">
    <property type="entry name" value="NF-KAPPA-B ESSENTIAL MODULATOR"/>
    <property type="match status" value="1"/>
</dbReference>
<dbReference type="OrthoDB" id="6343844at2759"/>
<reference evidence="12 13" key="1">
    <citation type="submission" date="2025-04" db="UniProtKB">
        <authorList>
            <consortium name="RefSeq"/>
        </authorList>
    </citation>
    <scope>IDENTIFICATION</scope>
    <source>
        <tissue evidence="12 13">Silk gland</tissue>
    </source>
</reference>
<sequence>MMAAKLENHDDESFIILGTSPGSSLDLKCNGIHNGENSLDNTQIEEAMKDLPAEANMAFKAHFKLGDCPSPASMMVASTMITDDKSTEELQKRFGELLDENLILKETLKQNNDSMKEQFLLIASCQEDMMKTHMLHKEKFEETKELVERLRQENKKLKFDIQHLDDSRARVAEGPPARSGPPSAVEFVSAPDDDTMNKLTAQLALVEKQRRQVIVENEKLTWQKESLEHIVDATSKERDDLKEKLKRVELQMLSRETEHALETEKLSFTIKQLKDQLQAVSGDTSVSLEEVKRRDVTIQQLQNKIAMLQSELKTAQLKILDLENVKLQFSKHKSVANETVKVYKDQIQDLQNKLKEASTIVFQPARISCGAAESDQSNVNANVKLYDRTLKHLAELLNVLIYGLSDSLAETVGLLGSLCDLELGRGSAGQLRAGLAELKQQLEKQHSAVLSNIGQVRGTLSIFEGIFKDCSNILDSKAKEAKNPGTPNIEMLTSALVARGQELQMLKVEIDKLKEEKEDTELLKAQLELYKSDFEAERESRQEMASEKETVLTDLRKTQRMNQELTQQLDEVRRLNSDVYQRATAKRSAPSAAAPRPAAPSPRSPPSSTGNMVIKKKKPNETSEGAVKETTPPPMRFDCPVCDKPFKTLILLQQHVDSCLL</sequence>
<dbReference type="InterPro" id="IPR032419">
    <property type="entry name" value="CC2-LZ_dom"/>
</dbReference>
<proteinExistence type="predicted"/>
<dbReference type="Pfam" id="PF16516">
    <property type="entry name" value="CC2-LZ"/>
    <property type="match status" value="1"/>
</dbReference>
<dbReference type="Proteomes" id="UP000504629">
    <property type="component" value="Unplaced"/>
</dbReference>
<dbReference type="RefSeq" id="XP_028043640.1">
    <property type="nucleotide sequence ID" value="XM_028187839.1"/>
</dbReference>
<dbReference type="PROSITE" id="PS51908">
    <property type="entry name" value="ZF_UBZ4"/>
    <property type="match status" value="1"/>
</dbReference>
<feature type="compositionally biased region" description="Basic and acidic residues" evidence="9">
    <location>
        <begin position="537"/>
        <end position="557"/>
    </location>
</feature>
<dbReference type="KEGG" id="bman:114253076"/>
<dbReference type="PANTHER" id="PTHR31553:SF1">
    <property type="entry name" value="NF-KAPPA-B ESSENTIAL MODULATOR"/>
    <property type="match status" value="1"/>
</dbReference>
<dbReference type="CTD" id="37967"/>
<evidence type="ECO:0000313" key="12">
    <source>
        <dbReference type="RefSeq" id="XP_028043640.1"/>
    </source>
</evidence>
<evidence type="ECO:0000313" key="13">
    <source>
        <dbReference type="RefSeq" id="XP_028043648.1"/>
    </source>
</evidence>
<dbReference type="GO" id="GO:0003677">
    <property type="term" value="F:DNA binding"/>
    <property type="evidence" value="ECO:0007669"/>
    <property type="project" value="InterPro"/>
</dbReference>
<evidence type="ECO:0000256" key="5">
    <source>
        <dbReference type="ARBA" id="ARBA00023054"/>
    </source>
</evidence>
<dbReference type="GeneID" id="114253076"/>
<evidence type="ECO:0000259" key="10">
    <source>
        <dbReference type="PROSITE" id="PS51908"/>
    </source>
</evidence>
<evidence type="ECO:0000256" key="7">
    <source>
        <dbReference type="PROSITE-ProRule" id="PRU01256"/>
    </source>
</evidence>
<evidence type="ECO:0000256" key="1">
    <source>
        <dbReference type="ARBA" id="ARBA00022723"/>
    </source>
</evidence>
<keyword evidence="11" id="KW-1185">Reference proteome</keyword>
<keyword evidence="3 7" id="KW-0863">Zinc-finger</keyword>
<dbReference type="Gene3D" id="1.20.5.990">
    <property type="entry name" value="Nemo cc2-lz domain - 1d5 darpin complex"/>
    <property type="match status" value="1"/>
</dbReference>
<dbReference type="RefSeq" id="XP_028043648.1">
    <property type="nucleotide sequence ID" value="XM_028187847.1"/>
</dbReference>
<protein>
    <submittedName>
        <fullName evidence="12 13">NF-kappa-B essential modulator isoform X1</fullName>
    </submittedName>
</protein>
<dbReference type="InterPro" id="IPR051301">
    <property type="entry name" value="Optineurin/NFkB_EssMod"/>
</dbReference>
<dbReference type="GO" id="GO:0005737">
    <property type="term" value="C:cytoplasm"/>
    <property type="evidence" value="ECO:0007669"/>
    <property type="project" value="TreeGrafter"/>
</dbReference>
<gene>
    <name evidence="12 13" type="primary">LOC114253076</name>
</gene>
<evidence type="ECO:0000256" key="9">
    <source>
        <dbReference type="SAM" id="MobiDB-lite"/>
    </source>
</evidence>
<dbReference type="AlphaFoldDB" id="A0A6J2KQ19"/>
<accession>A0A6J2KQ19</accession>
<dbReference type="GO" id="GO:0006281">
    <property type="term" value="P:DNA repair"/>
    <property type="evidence" value="ECO:0007669"/>
    <property type="project" value="UniProtKB-KW"/>
</dbReference>